<dbReference type="EMBL" id="BK015733">
    <property type="protein sequence ID" value="DAE22495.1"/>
    <property type="molecule type" value="Genomic_DNA"/>
</dbReference>
<reference evidence="1" key="1">
    <citation type="journal article" date="2021" name="Proc. Natl. Acad. Sci. U.S.A.">
        <title>A Catalog of Tens of Thousands of Viruses from Human Metagenomes Reveals Hidden Associations with Chronic Diseases.</title>
        <authorList>
            <person name="Tisza M.J."/>
            <person name="Buck C.B."/>
        </authorList>
    </citation>
    <scope>NUCLEOTIDE SEQUENCE</scope>
    <source>
        <strain evidence="1">CtDAq1</strain>
    </source>
</reference>
<protein>
    <submittedName>
        <fullName evidence="1">Uncharacterized protein</fullName>
    </submittedName>
</protein>
<sequence>METKENNKFKPFNLEQAKAGKPVCTRDGRKARIICFNAKTLCDYPIIALVENADNSIYEAAYSFSDKGEYLRGNIRNIDLVMPPEEHEGWVNIYRNAGIVSARCIYNTRKEAMESAAEEDYIDTVRVVWYE</sequence>
<organism evidence="1">
    <name type="scientific">CrAss-like virus sp. ctDAq1</name>
    <dbReference type="NCBI Taxonomy" id="2826822"/>
    <lineage>
        <taxon>Viruses</taxon>
        <taxon>Duplodnaviria</taxon>
        <taxon>Heunggongvirae</taxon>
        <taxon>Uroviricota</taxon>
        <taxon>Caudoviricetes</taxon>
        <taxon>Crassvirales</taxon>
    </lineage>
</organism>
<evidence type="ECO:0000313" key="1">
    <source>
        <dbReference type="EMBL" id="DAE22495.1"/>
    </source>
</evidence>
<proteinExistence type="predicted"/>
<name>A0A8S5QT78_9CAUD</name>
<accession>A0A8S5QT78</accession>